<dbReference type="InterPro" id="IPR007820">
    <property type="entry name" value="AbrB_fam"/>
</dbReference>
<accession>A0A1Z4M262</accession>
<dbReference type="InterPro" id="IPR017516">
    <property type="entry name" value="AbrB_dup"/>
</dbReference>
<sequence length="379" mass="40717">MIDKIIPLEKNATQELKQKLVSYLPQITTIISQLTLGICVSFIFVWLQIPVGWLLGSMIGGIIYSAVRGKPQPLPKLFITVGKAFIALATAARFSWDTINVAATYAVPLLLCVLISGCLSLFHGYLLSRWSGIDRVTGLVAFIPGAASSIVPIAEEMGADAVAVAVFQYLRLLLVVLLIPSAAGFFFPVDLNNSMTMAIAPTVADNSSIPMWLNLILLGGCCIVGMWGGNRLRLPAAGFLGTFLVGLAVFWSCPYNLVVPQWLFALGLFCVGLSIGVKFDIKTANKLLKAVLIEIVLVISLILLCVGVGYEFHVFTHVDTITSLLGFTPGGLEAMVATVMQLGGDTGLVLAMQLTRMLIIIALGPWLVNFVMKVANSEQ</sequence>
<feature type="transmembrane region" description="Helical" evidence="1">
    <location>
        <begin position="74"/>
        <end position="96"/>
    </location>
</feature>
<feature type="transmembrane region" description="Helical" evidence="1">
    <location>
        <begin position="291"/>
        <end position="310"/>
    </location>
</feature>
<dbReference type="Proteomes" id="UP000218418">
    <property type="component" value="Chromosome"/>
</dbReference>
<dbReference type="PIRSF" id="PIRSF038991">
    <property type="entry name" value="Protein_AbrB"/>
    <property type="match status" value="1"/>
</dbReference>
<feature type="transmembrane region" description="Helical" evidence="1">
    <location>
        <begin position="234"/>
        <end position="252"/>
    </location>
</feature>
<dbReference type="GO" id="GO:0010468">
    <property type="term" value="P:regulation of gene expression"/>
    <property type="evidence" value="ECO:0007669"/>
    <property type="project" value="InterPro"/>
</dbReference>
<evidence type="ECO:0000313" key="2">
    <source>
        <dbReference type="EMBL" id="BAY87491.1"/>
    </source>
</evidence>
<feature type="transmembrane region" description="Helical" evidence="1">
    <location>
        <begin position="169"/>
        <end position="189"/>
    </location>
</feature>
<evidence type="ECO:0000313" key="3">
    <source>
        <dbReference type="Proteomes" id="UP000218418"/>
    </source>
</evidence>
<dbReference type="OrthoDB" id="528158at2"/>
<name>A0A1Z4M262_9CYAN</name>
<gene>
    <name evidence="2" type="ORF">NIES267_70130</name>
</gene>
<dbReference type="EMBL" id="AP018227">
    <property type="protein sequence ID" value="BAY87491.1"/>
    <property type="molecule type" value="Genomic_DNA"/>
</dbReference>
<keyword evidence="1" id="KW-0812">Transmembrane</keyword>
<keyword evidence="1" id="KW-1133">Transmembrane helix</keyword>
<dbReference type="GO" id="GO:0016020">
    <property type="term" value="C:membrane"/>
    <property type="evidence" value="ECO:0007669"/>
    <property type="project" value="InterPro"/>
</dbReference>
<proteinExistence type="predicted"/>
<dbReference type="PANTHER" id="PTHR38457:SF1">
    <property type="entry name" value="REGULATOR ABRB-RELATED"/>
    <property type="match status" value="1"/>
</dbReference>
<feature type="transmembrane region" description="Helical" evidence="1">
    <location>
        <begin position="51"/>
        <end position="67"/>
    </location>
</feature>
<protein>
    <submittedName>
        <fullName evidence="2">Membrane protein AbrB duplication</fullName>
    </submittedName>
</protein>
<evidence type="ECO:0000256" key="1">
    <source>
        <dbReference type="SAM" id="Phobius"/>
    </source>
</evidence>
<keyword evidence="3" id="KW-1185">Reference proteome</keyword>
<reference evidence="2 3" key="1">
    <citation type="submission" date="2017-06" db="EMBL/GenBank/DDBJ databases">
        <title>Genome sequencing of cyanobaciteial culture collection at National Institute for Environmental Studies (NIES).</title>
        <authorList>
            <person name="Hirose Y."/>
            <person name="Shimura Y."/>
            <person name="Fujisawa T."/>
            <person name="Nakamura Y."/>
            <person name="Kawachi M."/>
        </authorList>
    </citation>
    <scope>NUCLEOTIDE SEQUENCE [LARGE SCALE GENOMIC DNA]</scope>
    <source>
        <strain evidence="2 3">NIES-267</strain>
    </source>
</reference>
<dbReference type="Pfam" id="PF05145">
    <property type="entry name" value="AbrB"/>
    <property type="match status" value="1"/>
</dbReference>
<feature type="transmembrane region" description="Helical" evidence="1">
    <location>
        <begin position="20"/>
        <end position="45"/>
    </location>
</feature>
<organism evidence="2 3">
    <name type="scientific">Calothrix parasitica NIES-267</name>
    <dbReference type="NCBI Taxonomy" id="1973488"/>
    <lineage>
        <taxon>Bacteria</taxon>
        <taxon>Bacillati</taxon>
        <taxon>Cyanobacteriota</taxon>
        <taxon>Cyanophyceae</taxon>
        <taxon>Nostocales</taxon>
        <taxon>Calotrichaceae</taxon>
        <taxon>Calothrix</taxon>
    </lineage>
</organism>
<feature type="transmembrane region" description="Helical" evidence="1">
    <location>
        <begin position="350"/>
        <end position="372"/>
    </location>
</feature>
<feature type="transmembrane region" description="Helical" evidence="1">
    <location>
        <begin position="102"/>
        <end position="127"/>
    </location>
</feature>
<dbReference type="NCBIfam" id="TIGR03082">
    <property type="entry name" value="Gneg_AbrB_dup"/>
    <property type="match status" value="2"/>
</dbReference>
<feature type="transmembrane region" description="Helical" evidence="1">
    <location>
        <begin position="209"/>
        <end position="227"/>
    </location>
</feature>
<keyword evidence="1" id="KW-0472">Membrane</keyword>
<dbReference type="PANTHER" id="PTHR38457">
    <property type="entry name" value="REGULATOR ABRB-RELATED"/>
    <property type="match status" value="1"/>
</dbReference>
<feature type="transmembrane region" description="Helical" evidence="1">
    <location>
        <begin position="258"/>
        <end position="279"/>
    </location>
</feature>
<dbReference type="AlphaFoldDB" id="A0A1Z4M262"/>